<dbReference type="Gene3D" id="1.10.640.10">
    <property type="entry name" value="Haem peroxidase domain superfamily, animal type"/>
    <property type="match status" value="1"/>
</dbReference>
<dbReference type="eggNOG" id="KOG2408">
    <property type="taxonomic scope" value="Eukaryota"/>
</dbReference>
<dbReference type="HOGENOM" id="CLU_006087_2_2_1"/>
<dbReference type="InterPro" id="IPR037120">
    <property type="entry name" value="Haem_peroxidase_sf_animal"/>
</dbReference>
<evidence type="ECO:0000256" key="1">
    <source>
        <dbReference type="ARBA" id="ARBA00022559"/>
    </source>
</evidence>
<dbReference type="GO" id="GO:0020037">
    <property type="term" value="F:heme binding"/>
    <property type="evidence" value="ECO:0007669"/>
    <property type="project" value="InterPro"/>
</dbReference>
<dbReference type="PRINTS" id="PR00457">
    <property type="entry name" value="ANPEROXIDASE"/>
</dbReference>
<reference evidence="4" key="1">
    <citation type="submission" date="2011-08" db="EMBL/GenBank/DDBJ databases">
        <authorList>
            <person name="Rombauts S."/>
        </authorList>
    </citation>
    <scope>NUCLEOTIDE SEQUENCE</scope>
    <source>
        <strain evidence="4">London</strain>
    </source>
</reference>
<keyword evidence="2" id="KW-0408">Iron</keyword>
<reference evidence="3" key="2">
    <citation type="submission" date="2015-06" db="UniProtKB">
        <authorList>
            <consortium name="EnsemblMetazoa"/>
        </authorList>
    </citation>
    <scope>IDENTIFICATION</scope>
</reference>
<proteinExistence type="predicted"/>
<feature type="binding site" description="axial binding residue" evidence="2">
    <location>
        <position position="500"/>
    </location>
    <ligand>
        <name>heme b</name>
        <dbReference type="ChEBI" id="CHEBI:60344"/>
    </ligand>
    <ligandPart>
        <name>Fe</name>
        <dbReference type="ChEBI" id="CHEBI:18248"/>
    </ligandPart>
</feature>
<sequence length="646" mass="72947">MQCASPINSTELLVASGSEVFGANLDDAYLAEMEKQYLSSEPFNQLIRTCHNGYDNEYSQSLGSYSKIQEAITAVIPSIYLYIGSDTMVYRTVPGALETSRFVAQLAHESEFFTLITEYLLKTHCATKLDSAMKFPKLKVKGKLTEGQVNKFAVNSCGYRKDQLQFGCNPASKFPAYDGSCNNLNKPSLGMAYSCHRRLIPPDYGDGVKSLRLSVSGQPLPNARLISNEILPSVDEVDPELTQMNMQWGQFMVHDMVRTPITLGNTPECCPPSTLNHPECVTIAPLPKGDSLTSIFNQTCLRNTRTSPCPKCKLGPREQLNAAPHALDLSNIYGYTYQDNLGLRSFRGGKLMTGLDERGGEIMTTAEGNFDPLAIQACNIPPQFPTFLCFKTGDGIRGNQHPALTALQTIMIRRHNQHAEALSVVNPHWTDETLFWEARRLLMAEYNHISFAEYFPTLFDPDILAYFNLNPVKSGYSKYEPETDFSTIQEWATAAGRFGHSQINNIFMVKNGRDSKDSFPFRLKDVFFEMSLIHLGQTDGIIRGLISEPAFEVDPFFVVDVKDFLYQNPNRTTGLDLMVANIMRGRDHGIPGYVNYLDYCFGYKVNDWSDLYEYIPQTQVHNLQRVYKDVRDIDLFWWSFRTKGSW</sequence>
<evidence type="ECO:0000313" key="3">
    <source>
        <dbReference type="EnsemblMetazoa" id="tetur07g04580.1"/>
    </source>
</evidence>
<dbReference type="InterPro" id="IPR010255">
    <property type="entry name" value="Haem_peroxidase_sf"/>
</dbReference>
<dbReference type="SUPFAM" id="SSF48113">
    <property type="entry name" value="Heme-dependent peroxidases"/>
    <property type="match status" value="1"/>
</dbReference>
<keyword evidence="1" id="KW-0575">Peroxidase</keyword>
<dbReference type="GO" id="GO:0004601">
    <property type="term" value="F:peroxidase activity"/>
    <property type="evidence" value="ECO:0007669"/>
    <property type="project" value="UniProtKB-KW"/>
</dbReference>
<dbReference type="Pfam" id="PF03098">
    <property type="entry name" value="An_peroxidase"/>
    <property type="match status" value="1"/>
</dbReference>
<keyword evidence="1" id="KW-0560">Oxidoreductase</keyword>
<accession>T1K9D9</accession>
<dbReference type="EMBL" id="CAEY01001890">
    <property type="status" value="NOT_ANNOTATED_CDS"/>
    <property type="molecule type" value="Genomic_DNA"/>
</dbReference>
<protein>
    <recommendedName>
        <fullName evidence="5">Peroxidase</fullName>
    </recommendedName>
</protein>
<evidence type="ECO:0008006" key="5">
    <source>
        <dbReference type="Google" id="ProtNLM"/>
    </source>
</evidence>
<dbReference type="GO" id="GO:0006979">
    <property type="term" value="P:response to oxidative stress"/>
    <property type="evidence" value="ECO:0007669"/>
    <property type="project" value="InterPro"/>
</dbReference>
<dbReference type="PANTHER" id="PTHR11475:SF143">
    <property type="entry name" value="PUTATIVE-RELATED"/>
    <property type="match status" value="1"/>
</dbReference>
<keyword evidence="2" id="KW-0479">Metal-binding</keyword>
<dbReference type="AlphaFoldDB" id="T1K9D9"/>
<dbReference type="PANTHER" id="PTHR11475">
    <property type="entry name" value="OXIDASE/PEROXIDASE"/>
    <property type="match status" value="1"/>
</dbReference>
<dbReference type="EnsemblMetazoa" id="tetur07g04580.1">
    <property type="protein sequence ID" value="tetur07g04580.1"/>
    <property type="gene ID" value="tetur07g04580"/>
</dbReference>
<evidence type="ECO:0000256" key="2">
    <source>
        <dbReference type="PIRSR" id="PIRSR619791-2"/>
    </source>
</evidence>
<evidence type="ECO:0000313" key="4">
    <source>
        <dbReference type="Proteomes" id="UP000015104"/>
    </source>
</evidence>
<organism evidence="3 4">
    <name type="scientific">Tetranychus urticae</name>
    <name type="common">Two-spotted spider mite</name>
    <dbReference type="NCBI Taxonomy" id="32264"/>
    <lineage>
        <taxon>Eukaryota</taxon>
        <taxon>Metazoa</taxon>
        <taxon>Ecdysozoa</taxon>
        <taxon>Arthropoda</taxon>
        <taxon>Chelicerata</taxon>
        <taxon>Arachnida</taxon>
        <taxon>Acari</taxon>
        <taxon>Acariformes</taxon>
        <taxon>Trombidiformes</taxon>
        <taxon>Prostigmata</taxon>
        <taxon>Eleutherengona</taxon>
        <taxon>Raphignathae</taxon>
        <taxon>Tetranychoidea</taxon>
        <taxon>Tetranychidae</taxon>
        <taxon>Tetranychus</taxon>
    </lineage>
</organism>
<name>T1K9D9_TETUR</name>
<dbReference type="PROSITE" id="PS50292">
    <property type="entry name" value="PEROXIDASE_3"/>
    <property type="match status" value="1"/>
</dbReference>
<dbReference type="InterPro" id="IPR019791">
    <property type="entry name" value="Haem_peroxidase_animal"/>
</dbReference>
<keyword evidence="4" id="KW-1185">Reference proteome</keyword>
<dbReference type="Proteomes" id="UP000015104">
    <property type="component" value="Unassembled WGS sequence"/>
</dbReference>
<dbReference type="GO" id="GO:0046872">
    <property type="term" value="F:metal ion binding"/>
    <property type="evidence" value="ECO:0007669"/>
    <property type="project" value="UniProtKB-KW"/>
</dbReference>
<keyword evidence="2" id="KW-0349">Heme</keyword>